<dbReference type="PANTHER" id="PTHR33221:SF4">
    <property type="entry name" value="HTH-TYPE TRANSCRIPTIONAL REPRESSOR NSRR"/>
    <property type="match status" value="1"/>
</dbReference>
<dbReference type="Pfam" id="PF02082">
    <property type="entry name" value="Rrf2"/>
    <property type="match status" value="1"/>
</dbReference>
<evidence type="ECO:0000256" key="1">
    <source>
        <dbReference type="ARBA" id="ARBA00023125"/>
    </source>
</evidence>
<organism evidence="2 3">
    <name type="scientific">Psychrosphaera algicola</name>
    <dbReference type="NCBI Taxonomy" id="3023714"/>
    <lineage>
        <taxon>Bacteria</taxon>
        <taxon>Pseudomonadati</taxon>
        <taxon>Pseudomonadota</taxon>
        <taxon>Gammaproteobacteria</taxon>
        <taxon>Alteromonadales</taxon>
        <taxon>Pseudoalteromonadaceae</taxon>
        <taxon>Psychrosphaera</taxon>
    </lineage>
</organism>
<evidence type="ECO:0000313" key="2">
    <source>
        <dbReference type="EMBL" id="MDC2887636.1"/>
    </source>
</evidence>
<dbReference type="Gene3D" id="1.10.10.10">
    <property type="entry name" value="Winged helix-like DNA-binding domain superfamily/Winged helix DNA-binding domain"/>
    <property type="match status" value="1"/>
</dbReference>
<protein>
    <submittedName>
        <fullName evidence="2">Rrf2 family transcriptional regulator</fullName>
    </submittedName>
</protein>
<keyword evidence="1" id="KW-0238">DNA-binding</keyword>
<dbReference type="PROSITE" id="PS51197">
    <property type="entry name" value="HTH_RRF2_2"/>
    <property type="match status" value="1"/>
</dbReference>
<dbReference type="InterPro" id="IPR000944">
    <property type="entry name" value="Tscrpt_reg_Rrf2"/>
</dbReference>
<gene>
    <name evidence="2" type="ORF">PN838_00710</name>
</gene>
<dbReference type="EMBL" id="JAQOMS010000002">
    <property type="protein sequence ID" value="MDC2887636.1"/>
    <property type="molecule type" value="Genomic_DNA"/>
</dbReference>
<dbReference type="SUPFAM" id="SSF46785">
    <property type="entry name" value="Winged helix' DNA-binding domain"/>
    <property type="match status" value="1"/>
</dbReference>
<keyword evidence="3" id="KW-1185">Reference proteome</keyword>
<dbReference type="NCBIfam" id="TIGR00738">
    <property type="entry name" value="rrf2_super"/>
    <property type="match status" value="1"/>
</dbReference>
<proteinExistence type="predicted"/>
<dbReference type="PANTHER" id="PTHR33221">
    <property type="entry name" value="WINGED HELIX-TURN-HELIX TRANSCRIPTIONAL REGULATOR, RRF2 FAMILY"/>
    <property type="match status" value="1"/>
</dbReference>
<reference evidence="2 3" key="1">
    <citation type="submission" date="2023-01" db="EMBL/GenBank/DDBJ databases">
        <title>Psychrosphaera sp. nov., isolated from marine algae.</title>
        <authorList>
            <person name="Bayburt H."/>
            <person name="Choi B.J."/>
            <person name="Kim J.M."/>
            <person name="Choi D.G."/>
            <person name="Jeon C.O."/>
        </authorList>
    </citation>
    <scope>NUCLEOTIDE SEQUENCE [LARGE SCALE GENOMIC DNA]</scope>
    <source>
        <strain evidence="2 3">G1-22</strain>
    </source>
</reference>
<dbReference type="RefSeq" id="WP_272179458.1">
    <property type="nucleotide sequence ID" value="NZ_JAQOMS010000002.1"/>
</dbReference>
<sequence>MQLTRYTDYGLRTLIYLALLPAGHKASIDEISQTYGISRNNLNKIVHQLGKAKVIQTQRGKGGGMFLNQAPEQINIGDMVLLLENTMRVVECDKPPCCISPACKLKGIFADATQAFVTSLQAYYLSDLLLEEQKPLLRILV</sequence>
<accession>A0ABT5F889</accession>
<name>A0ABT5F889_9GAMM</name>
<dbReference type="Proteomes" id="UP001528411">
    <property type="component" value="Unassembled WGS sequence"/>
</dbReference>
<evidence type="ECO:0000313" key="3">
    <source>
        <dbReference type="Proteomes" id="UP001528411"/>
    </source>
</evidence>
<dbReference type="InterPro" id="IPR036388">
    <property type="entry name" value="WH-like_DNA-bd_sf"/>
</dbReference>
<dbReference type="InterPro" id="IPR036390">
    <property type="entry name" value="WH_DNA-bd_sf"/>
</dbReference>
<comment type="caution">
    <text evidence="2">The sequence shown here is derived from an EMBL/GenBank/DDBJ whole genome shotgun (WGS) entry which is preliminary data.</text>
</comment>